<gene>
    <name evidence="1" type="ORF">TSUD_285300</name>
</gene>
<name>A0A2Z6PBX9_TRISU</name>
<reference evidence="2" key="1">
    <citation type="journal article" date="2017" name="Front. Plant Sci.">
        <title>Climate Clever Clovers: New Paradigm to Reduce the Environmental Footprint of Ruminants by Breeding Low Methanogenic Forages Utilizing Haplotype Variation.</title>
        <authorList>
            <person name="Kaur P."/>
            <person name="Appels R."/>
            <person name="Bayer P.E."/>
            <person name="Keeble-Gagnere G."/>
            <person name="Wang J."/>
            <person name="Hirakawa H."/>
            <person name="Shirasawa K."/>
            <person name="Vercoe P."/>
            <person name="Stefanova K."/>
            <person name="Durmic Z."/>
            <person name="Nichols P."/>
            <person name="Revell C."/>
            <person name="Isobe S.N."/>
            <person name="Edwards D."/>
            <person name="Erskine W."/>
        </authorList>
    </citation>
    <scope>NUCLEOTIDE SEQUENCE [LARGE SCALE GENOMIC DNA]</scope>
    <source>
        <strain evidence="2">cv. Daliak</strain>
    </source>
</reference>
<dbReference type="Proteomes" id="UP000242715">
    <property type="component" value="Unassembled WGS sequence"/>
</dbReference>
<dbReference type="AlphaFoldDB" id="A0A2Z6PBX9"/>
<evidence type="ECO:0000313" key="2">
    <source>
        <dbReference type="Proteomes" id="UP000242715"/>
    </source>
</evidence>
<proteinExistence type="predicted"/>
<dbReference type="EMBL" id="DF974320">
    <property type="protein sequence ID" value="GAU47500.1"/>
    <property type="molecule type" value="Genomic_DNA"/>
</dbReference>
<keyword evidence="2" id="KW-1185">Reference proteome</keyword>
<accession>A0A2Z6PBX9</accession>
<sequence length="87" mass="9728">MVEGIIFVGPQVYPGLGAKRVKFFGSLTVWFEVPASPTITSKVDCPPKLQPHHLYNNLCIVDCKVHWGEGLQCRDFLATMGYVSFEL</sequence>
<evidence type="ECO:0000313" key="1">
    <source>
        <dbReference type="EMBL" id="GAU47500.1"/>
    </source>
</evidence>
<organism evidence="1 2">
    <name type="scientific">Trifolium subterraneum</name>
    <name type="common">Subterranean clover</name>
    <dbReference type="NCBI Taxonomy" id="3900"/>
    <lineage>
        <taxon>Eukaryota</taxon>
        <taxon>Viridiplantae</taxon>
        <taxon>Streptophyta</taxon>
        <taxon>Embryophyta</taxon>
        <taxon>Tracheophyta</taxon>
        <taxon>Spermatophyta</taxon>
        <taxon>Magnoliopsida</taxon>
        <taxon>eudicotyledons</taxon>
        <taxon>Gunneridae</taxon>
        <taxon>Pentapetalae</taxon>
        <taxon>rosids</taxon>
        <taxon>fabids</taxon>
        <taxon>Fabales</taxon>
        <taxon>Fabaceae</taxon>
        <taxon>Papilionoideae</taxon>
        <taxon>50 kb inversion clade</taxon>
        <taxon>NPAAA clade</taxon>
        <taxon>Hologalegina</taxon>
        <taxon>IRL clade</taxon>
        <taxon>Trifolieae</taxon>
        <taxon>Trifolium</taxon>
    </lineage>
</organism>
<protein>
    <submittedName>
        <fullName evidence="1">Uncharacterized protein</fullName>
    </submittedName>
</protein>